<sequence>SAEALSAKDSQIALLRVRLAESDDLVKVKNSQCEQLQNQCAQILQDHTDSSGVQSQAFDSVQLHVAQLEHELQQCTNENERLVDEKNSFEKRSNDERQQLLEQLKLAEKRLHDER</sequence>
<keyword evidence="1" id="KW-0175">Coiled coil</keyword>
<evidence type="ECO:0000313" key="2">
    <source>
        <dbReference type="EMBL" id="CAF4239741.1"/>
    </source>
</evidence>
<name>A0A8S2ST61_9BILA</name>
<protein>
    <submittedName>
        <fullName evidence="2">Uncharacterized protein</fullName>
    </submittedName>
</protein>
<dbReference type="Proteomes" id="UP000681720">
    <property type="component" value="Unassembled WGS sequence"/>
</dbReference>
<dbReference type="AlphaFoldDB" id="A0A8S2ST61"/>
<comment type="caution">
    <text evidence="2">The sequence shown here is derived from an EMBL/GenBank/DDBJ whole genome shotgun (WGS) entry which is preliminary data.</text>
</comment>
<gene>
    <name evidence="2" type="ORF">GIL414_LOCUS23206</name>
</gene>
<feature type="non-terminal residue" evidence="2">
    <location>
        <position position="115"/>
    </location>
</feature>
<accession>A0A8S2ST61</accession>
<feature type="non-terminal residue" evidence="2">
    <location>
        <position position="1"/>
    </location>
</feature>
<feature type="coiled-coil region" evidence="1">
    <location>
        <begin position="19"/>
        <end position="110"/>
    </location>
</feature>
<proteinExistence type="predicted"/>
<evidence type="ECO:0000313" key="3">
    <source>
        <dbReference type="Proteomes" id="UP000681720"/>
    </source>
</evidence>
<evidence type="ECO:0000256" key="1">
    <source>
        <dbReference type="SAM" id="Coils"/>
    </source>
</evidence>
<reference evidence="2" key="1">
    <citation type="submission" date="2021-02" db="EMBL/GenBank/DDBJ databases">
        <authorList>
            <person name="Nowell W R."/>
        </authorList>
    </citation>
    <scope>NUCLEOTIDE SEQUENCE</scope>
</reference>
<organism evidence="2 3">
    <name type="scientific">Rotaria magnacalcarata</name>
    <dbReference type="NCBI Taxonomy" id="392030"/>
    <lineage>
        <taxon>Eukaryota</taxon>
        <taxon>Metazoa</taxon>
        <taxon>Spiralia</taxon>
        <taxon>Gnathifera</taxon>
        <taxon>Rotifera</taxon>
        <taxon>Eurotatoria</taxon>
        <taxon>Bdelloidea</taxon>
        <taxon>Philodinida</taxon>
        <taxon>Philodinidae</taxon>
        <taxon>Rotaria</taxon>
    </lineage>
</organism>
<dbReference type="EMBL" id="CAJOBJ010025138">
    <property type="protein sequence ID" value="CAF4239741.1"/>
    <property type="molecule type" value="Genomic_DNA"/>
</dbReference>